<dbReference type="Pfam" id="PF12763">
    <property type="entry name" value="EH"/>
    <property type="match status" value="1"/>
</dbReference>
<feature type="compositionally biased region" description="Low complexity" evidence="3">
    <location>
        <begin position="226"/>
        <end position="246"/>
    </location>
</feature>
<gene>
    <name evidence="6" type="ORF">LCOR_00889.1</name>
</gene>
<dbReference type="Gene3D" id="1.10.238.10">
    <property type="entry name" value="EF-hand"/>
    <property type="match status" value="1"/>
</dbReference>
<organism evidence="6 7">
    <name type="scientific">Lichtheimia corymbifera JMRC:FSU:9682</name>
    <dbReference type="NCBI Taxonomy" id="1263082"/>
    <lineage>
        <taxon>Eukaryota</taxon>
        <taxon>Fungi</taxon>
        <taxon>Fungi incertae sedis</taxon>
        <taxon>Mucoromycota</taxon>
        <taxon>Mucoromycotina</taxon>
        <taxon>Mucoromycetes</taxon>
        <taxon>Mucorales</taxon>
        <taxon>Lichtheimiaceae</taxon>
        <taxon>Lichtheimia</taxon>
    </lineage>
</organism>
<proteinExistence type="predicted"/>
<dbReference type="CDD" id="cd00052">
    <property type="entry name" value="EH"/>
    <property type="match status" value="1"/>
</dbReference>
<protein>
    <recommendedName>
        <fullName evidence="8">SH3 domain-containing protein</fullName>
    </recommendedName>
</protein>
<accession>A0A068RHD6</accession>
<feature type="compositionally biased region" description="Low complexity" evidence="3">
    <location>
        <begin position="127"/>
        <end position="150"/>
    </location>
</feature>
<dbReference type="GO" id="GO:0051764">
    <property type="term" value="P:actin crosslink formation"/>
    <property type="evidence" value="ECO:0007669"/>
    <property type="project" value="TreeGrafter"/>
</dbReference>
<feature type="compositionally biased region" description="Polar residues" evidence="3">
    <location>
        <begin position="471"/>
        <end position="482"/>
    </location>
</feature>
<feature type="region of interest" description="Disordered" evidence="3">
    <location>
        <begin position="185"/>
        <end position="299"/>
    </location>
</feature>
<dbReference type="Proteomes" id="UP000027586">
    <property type="component" value="Unassembled WGS sequence"/>
</dbReference>
<evidence type="ECO:0000256" key="1">
    <source>
        <dbReference type="ARBA" id="ARBA00022443"/>
    </source>
</evidence>
<evidence type="ECO:0000313" key="6">
    <source>
        <dbReference type="EMBL" id="CDH49130.1"/>
    </source>
</evidence>
<dbReference type="SMART" id="SM00326">
    <property type="entry name" value="SH3"/>
    <property type="match status" value="1"/>
</dbReference>
<dbReference type="GO" id="GO:0030838">
    <property type="term" value="P:positive regulation of actin filament polymerization"/>
    <property type="evidence" value="ECO:0007669"/>
    <property type="project" value="TreeGrafter"/>
</dbReference>
<comment type="caution">
    <text evidence="6">The sequence shown here is derived from an EMBL/GenBank/DDBJ whole genome shotgun (WGS) entry which is preliminary data.</text>
</comment>
<evidence type="ECO:0000259" key="4">
    <source>
        <dbReference type="PROSITE" id="PS50002"/>
    </source>
</evidence>
<feature type="domain" description="SH3" evidence="4">
    <location>
        <begin position="1"/>
        <end position="60"/>
    </location>
</feature>
<dbReference type="Pfam" id="PF00018">
    <property type="entry name" value="SH3_1"/>
    <property type="match status" value="1"/>
</dbReference>
<dbReference type="PRINTS" id="PR00452">
    <property type="entry name" value="SH3DOMAIN"/>
</dbReference>
<dbReference type="STRING" id="1263082.A0A068RHD6"/>
<dbReference type="InterPro" id="IPR036028">
    <property type="entry name" value="SH3-like_dom_sf"/>
</dbReference>
<dbReference type="GO" id="GO:0005654">
    <property type="term" value="C:nucleoplasm"/>
    <property type="evidence" value="ECO:0007669"/>
    <property type="project" value="TreeGrafter"/>
</dbReference>
<dbReference type="SUPFAM" id="SSF50044">
    <property type="entry name" value="SH3-domain"/>
    <property type="match status" value="1"/>
</dbReference>
<feature type="compositionally biased region" description="Polar residues" evidence="3">
    <location>
        <begin position="275"/>
        <end position="296"/>
    </location>
</feature>
<dbReference type="OrthoDB" id="1716625at2759"/>
<feature type="region of interest" description="Disordered" evidence="3">
    <location>
        <begin position="110"/>
        <end position="168"/>
    </location>
</feature>
<reference evidence="6" key="1">
    <citation type="submission" date="2013-08" db="EMBL/GenBank/DDBJ databases">
        <title>Gene expansion shapes genome architecture in the human pathogen Lichtheimia corymbifera: an evolutionary genomics analysis in the ancient terrestrial Mucorales (Mucoromycotina).</title>
        <authorList>
            <person name="Schwartze V.U."/>
            <person name="Winter S."/>
            <person name="Shelest E."/>
            <person name="Marcet-Houben M."/>
            <person name="Horn F."/>
            <person name="Wehner S."/>
            <person name="Hoffmann K."/>
            <person name="Riege K."/>
            <person name="Sammeth M."/>
            <person name="Nowrousian M."/>
            <person name="Valiante V."/>
            <person name="Linde J."/>
            <person name="Jacobsen I.D."/>
            <person name="Marz M."/>
            <person name="Brakhage A.A."/>
            <person name="Gabaldon T."/>
            <person name="Bocker S."/>
            <person name="Voigt K."/>
        </authorList>
    </citation>
    <scope>NUCLEOTIDE SEQUENCE [LARGE SCALE GENOMIC DNA]</scope>
    <source>
        <strain evidence="6">FSU 9682</strain>
    </source>
</reference>
<evidence type="ECO:0000259" key="5">
    <source>
        <dbReference type="PROSITE" id="PS50031"/>
    </source>
</evidence>
<dbReference type="InterPro" id="IPR001452">
    <property type="entry name" value="SH3_domain"/>
</dbReference>
<dbReference type="EMBL" id="CBTN010000002">
    <property type="protein sequence ID" value="CDH49130.1"/>
    <property type="molecule type" value="Genomic_DNA"/>
</dbReference>
<dbReference type="AlphaFoldDB" id="A0A068RHD6"/>
<feature type="compositionally biased region" description="Low complexity" evidence="3">
    <location>
        <begin position="419"/>
        <end position="442"/>
    </location>
</feature>
<dbReference type="PROSITE" id="PS50002">
    <property type="entry name" value="SH3"/>
    <property type="match status" value="1"/>
</dbReference>
<evidence type="ECO:0000313" key="7">
    <source>
        <dbReference type="Proteomes" id="UP000027586"/>
    </source>
</evidence>
<dbReference type="GO" id="GO:0051017">
    <property type="term" value="P:actin filament bundle assembly"/>
    <property type="evidence" value="ECO:0007669"/>
    <property type="project" value="TreeGrafter"/>
</dbReference>
<feature type="domain" description="EH" evidence="5">
    <location>
        <begin position="619"/>
        <end position="682"/>
    </location>
</feature>
<dbReference type="PROSITE" id="PS50031">
    <property type="entry name" value="EH"/>
    <property type="match status" value="1"/>
</dbReference>
<dbReference type="SMART" id="SM00027">
    <property type="entry name" value="EH"/>
    <property type="match status" value="1"/>
</dbReference>
<dbReference type="PANTHER" id="PTHR14206">
    <property type="entry name" value="BRAIN-SPECIFIC ANGIOGENESIS INHIBITOR 1-ASSOCIATED PROTEIN 2"/>
    <property type="match status" value="1"/>
</dbReference>
<feature type="region of interest" description="Disordered" evidence="3">
    <location>
        <begin position="369"/>
        <end position="617"/>
    </location>
</feature>
<keyword evidence="7" id="KW-1185">Reference proteome</keyword>
<dbReference type="GO" id="GO:0005829">
    <property type="term" value="C:cytosol"/>
    <property type="evidence" value="ECO:0007669"/>
    <property type="project" value="TreeGrafter"/>
</dbReference>
<dbReference type="InterPro" id="IPR027681">
    <property type="entry name" value="IRSp53/IRTKS/Pinkbar"/>
</dbReference>
<evidence type="ECO:0000256" key="2">
    <source>
        <dbReference type="PROSITE-ProRule" id="PRU00192"/>
    </source>
</evidence>
<dbReference type="PANTHER" id="PTHR14206:SF7">
    <property type="entry name" value="INSULIN RECEPTOR SUBSTRATE 53 KDA, ISOFORM A"/>
    <property type="match status" value="1"/>
</dbReference>
<name>A0A068RHD6_9FUNG</name>
<evidence type="ECO:0000256" key="3">
    <source>
        <dbReference type="SAM" id="MobiDB-lite"/>
    </source>
</evidence>
<dbReference type="InterPro" id="IPR011992">
    <property type="entry name" value="EF-hand-dom_pair"/>
</dbReference>
<feature type="compositionally biased region" description="Polar residues" evidence="3">
    <location>
        <begin position="552"/>
        <end position="565"/>
    </location>
</feature>
<dbReference type="InterPro" id="IPR000261">
    <property type="entry name" value="EH_dom"/>
</dbReference>
<dbReference type="SUPFAM" id="SSF47473">
    <property type="entry name" value="EF-hand"/>
    <property type="match status" value="1"/>
</dbReference>
<keyword evidence="1 2" id="KW-0728">SH3 domain</keyword>
<sequence length="692" mass="74368">MKAIAIYNCTADDDEELSFKEGDILTDVKKSNEDGWYEGRLEATNTRGLFPYNYVKFITESATSKAIPRSTLGASNNTAAMDSQFSASVSPPNSTLSSTWSVISTRDDDTIDHHHHHHHQSTPAPPLSSSSATRPLYPPMSATMTATNTTPSPPPPPATPSFNNNNNDKALKAADAFEKAIMQQQKPTTLKPTSKPAGTSVVPLTLTEDKDHKPATAPKPAQLRKTSISSPSSSVASRVRSFSTSAAQHNDTPDTTRPRNNSNAMPIIRPKPYATKSTASSTTVNRPGKMNNGTPNREQRMEKVIFDNDVVEDDDGYQVVTPSLLRQRQPSSMITTKSAAFSTKPVLPAPSKMATAAVASKPIMSDTKPFFVSSSSSSSPSPAPSHKPTPVASPTRGKQQSSKLADLPTATNPAPKLPSRPVSTASRRPRSSRSTSTTPSVSKANTPSPTMNAAIIEKKQTPPAPHPKPPQLSQDTSSSTSPRAKGRSVSNPPPLQPKPSFSAKQSAIKPEVPVQSKPEVIRKPPPPPPTQAAATPALPVRPVAARREQFEQSDNTANRARSKSNGWKPPSTTSNTPPLLPARTNAIPVAQRQPPPPPSSSIMEKKTPPPPPPSRPVQSTYRYEELFNAINDDGIVDGETARVIWKRSKVPDDVLARIWQQCDPKGCGMLNKAAFIQGMREIDTVLAQKSFA</sequence>
<dbReference type="VEuPathDB" id="FungiDB:LCOR_00889.1"/>
<dbReference type="Gene3D" id="2.30.30.40">
    <property type="entry name" value="SH3 Domains"/>
    <property type="match status" value="1"/>
</dbReference>
<evidence type="ECO:0008006" key="8">
    <source>
        <dbReference type="Google" id="ProtNLM"/>
    </source>
</evidence>